<sequence length="47" mass="5325">MGDRLRLHCTILLTVKMKPMRGLCLQRSPTMICGMDLVMILDGLEGY</sequence>
<protein>
    <submittedName>
        <fullName evidence="1">Uncharacterized protein</fullName>
    </submittedName>
</protein>
<dbReference type="AlphaFoldDB" id="A0A0A9FKD7"/>
<evidence type="ECO:0000313" key="1">
    <source>
        <dbReference type="EMBL" id="JAE12802.1"/>
    </source>
</evidence>
<dbReference type="EMBL" id="GBRH01185094">
    <property type="protein sequence ID" value="JAE12802.1"/>
    <property type="molecule type" value="Transcribed_RNA"/>
</dbReference>
<reference evidence="1" key="1">
    <citation type="submission" date="2014-09" db="EMBL/GenBank/DDBJ databases">
        <authorList>
            <person name="Magalhaes I.L.F."/>
            <person name="Oliveira U."/>
            <person name="Santos F.R."/>
            <person name="Vidigal T.H.D.A."/>
            <person name="Brescovit A.D."/>
            <person name="Santos A.J."/>
        </authorList>
    </citation>
    <scope>NUCLEOTIDE SEQUENCE</scope>
    <source>
        <tissue evidence="1">Shoot tissue taken approximately 20 cm above the soil surface</tissue>
    </source>
</reference>
<proteinExistence type="predicted"/>
<name>A0A0A9FKD7_ARUDO</name>
<reference evidence="1" key="2">
    <citation type="journal article" date="2015" name="Data Brief">
        <title>Shoot transcriptome of the giant reed, Arundo donax.</title>
        <authorList>
            <person name="Barrero R.A."/>
            <person name="Guerrero F.D."/>
            <person name="Moolhuijzen P."/>
            <person name="Goolsby J.A."/>
            <person name="Tidwell J."/>
            <person name="Bellgard S.E."/>
            <person name="Bellgard M.I."/>
        </authorList>
    </citation>
    <scope>NUCLEOTIDE SEQUENCE</scope>
    <source>
        <tissue evidence="1">Shoot tissue taken approximately 20 cm above the soil surface</tissue>
    </source>
</reference>
<accession>A0A0A9FKD7</accession>
<organism evidence="1">
    <name type="scientific">Arundo donax</name>
    <name type="common">Giant reed</name>
    <name type="synonym">Donax arundinaceus</name>
    <dbReference type="NCBI Taxonomy" id="35708"/>
    <lineage>
        <taxon>Eukaryota</taxon>
        <taxon>Viridiplantae</taxon>
        <taxon>Streptophyta</taxon>
        <taxon>Embryophyta</taxon>
        <taxon>Tracheophyta</taxon>
        <taxon>Spermatophyta</taxon>
        <taxon>Magnoliopsida</taxon>
        <taxon>Liliopsida</taxon>
        <taxon>Poales</taxon>
        <taxon>Poaceae</taxon>
        <taxon>PACMAD clade</taxon>
        <taxon>Arundinoideae</taxon>
        <taxon>Arundineae</taxon>
        <taxon>Arundo</taxon>
    </lineage>
</organism>